<comment type="catalytic activity">
    <reaction evidence="1 7">
        <text>2-C-methyl-D-erythritol 4-phosphate + CTP + H(+) = 4-CDP-2-C-methyl-D-erythritol + diphosphate</text>
        <dbReference type="Rhea" id="RHEA:13429"/>
        <dbReference type="ChEBI" id="CHEBI:15378"/>
        <dbReference type="ChEBI" id="CHEBI:33019"/>
        <dbReference type="ChEBI" id="CHEBI:37563"/>
        <dbReference type="ChEBI" id="CHEBI:57823"/>
        <dbReference type="ChEBI" id="CHEBI:58262"/>
        <dbReference type="EC" id="2.7.7.60"/>
    </reaction>
</comment>
<dbReference type="AlphaFoldDB" id="A0A2C7AQ39"/>
<dbReference type="HAMAP" id="MF_00108">
    <property type="entry name" value="IspD"/>
    <property type="match status" value="1"/>
</dbReference>
<dbReference type="PROSITE" id="PS01295">
    <property type="entry name" value="ISPD"/>
    <property type="match status" value="1"/>
</dbReference>
<organism evidence="9">
    <name type="scientific">Propionibacterium freudenreichii</name>
    <dbReference type="NCBI Taxonomy" id="1744"/>
    <lineage>
        <taxon>Bacteria</taxon>
        <taxon>Bacillati</taxon>
        <taxon>Actinomycetota</taxon>
        <taxon>Actinomycetes</taxon>
        <taxon>Propionibacteriales</taxon>
        <taxon>Propionibacteriaceae</taxon>
        <taxon>Propionibacterium</taxon>
    </lineage>
</organism>
<comment type="function">
    <text evidence="7">Catalyzes the formation of 4-diphosphocytidyl-2-C-methyl-D-erythritol from CTP and 2-C-methyl-D-erythritol 4-phosphate (MEP).</text>
</comment>
<evidence type="ECO:0000256" key="2">
    <source>
        <dbReference type="ARBA" id="ARBA00004787"/>
    </source>
</evidence>
<dbReference type="GO" id="GO:0050518">
    <property type="term" value="F:2-C-methyl-D-erythritol 4-phosphate cytidylyltransferase activity"/>
    <property type="evidence" value="ECO:0007669"/>
    <property type="project" value="UniProtKB-UniRule"/>
</dbReference>
<evidence type="ECO:0000256" key="8">
    <source>
        <dbReference type="SAM" id="MobiDB-lite"/>
    </source>
</evidence>
<feature type="site" description="Positions MEP for the nucleophilic attack" evidence="7">
    <location>
        <position position="235"/>
    </location>
</feature>
<evidence type="ECO:0000256" key="1">
    <source>
        <dbReference type="ARBA" id="ARBA00001282"/>
    </source>
</evidence>
<comment type="pathway">
    <text evidence="2 7">Isoprenoid biosynthesis; isopentenyl diphosphate biosynthesis via DXP pathway; isopentenyl diphosphate from 1-deoxy-D-xylulose 5-phosphate: step 2/6.</text>
</comment>
<evidence type="ECO:0000256" key="3">
    <source>
        <dbReference type="ARBA" id="ARBA00009789"/>
    </source>
</evidence>
<dbReference type="InterPro" id="IPR018294">
    <property type="entry name" value="ISPD_synthase_CS"/>
</dbReference>
<dbReference type="NCBIfam" id="TIGR00453">
    <property type="entry name" value="ispD"/>
    <property type="match status" value="1"/>
</dbReference>
<keyword evidence="6 7" id="KW-0414">Isoprene biosynthesis</keyword>
<gene>
    <name evidence="7" type="primary">ispD</name>
    <name evidence="9" type="ORF">PFR_JS10_377</name>
</gene>
<dbReference type="GO" id="GO:0019288">
    <property type="term" value="P:isopentenyl diphosphate biosynthetic process, methylerythritol 4-phosphate pathway"/>
    <property type="evidence" value="ECO:0007669"/>
    <property type="project" value="UniProtKB-UniRule"/>
</dbReference>
<name>A0A2C7AQ39_9ACTN</name>
<dbReference type="Pfam" id="PF01128">
    <property type="entry name" value="IspD"/>
    <property type="match status" value="1"/>
</dbReference>
<dbReference type="CDD" id="cd02516">
    <property type="entry name" value="CDP-ME_synthetase"/>
    <property type="match status" value="1"/>
</dbReference>
<dbReference type="InterPro" id="IPR029044">
    <property type="entry name" value="Nucleotide-diphossugar_trans"/>
</dbReference>
<dbReference type="SUPFAM" id="SSF53448">
    <property type="entry name" value="Nucleotide-diphospho-sugar transferases"/>
    <property type="match status" value="1"/>
</dbReference>
<protein>
    <recommendedName>
        <fullName evidence="7">2-C-methyl-D-erythritol 4-phosphate cytidylyltransferase</fullName>
        <ecNumber evidence="7">2.7.7.60</ecNumber>
    </recommendedName>
    <alternativeName>
        <fullName evidence="7">4-diphosphocytidyl-2C-methyl-D-erythritol synthase</fullName>
    </alternativeName>
    <alternativeName>
        <fullName evidence="7">MEP cytidylyltransferase</fullName>
        <shortName evidence="7">MCT</shortName>
    </alternativeName>
</protein>
<dbReference type="EMBL" id="LT576035">
    <property type="protein sequence ID" value="SBN38020.1"/>
    <property type="molecule type" value="Genomic_DNA"/>
</dbReference>
<accession>A0A2C7AQ39</accession>
<evidence type="ECO:0000256" key="6">
    <source>
        <dbReference type="ARBA" id="ARBA00023229"/>
    </source>
</evidence>
<reference evidence="9" key="1">
    <citation type="submission" date="2016-05" db="EMBL/GenBank/DDBJ databases">
        <authorList>
            <person name="Lavstsen T."/>
            <person name="Jespersen J.S."/>
        </authorList>
    </citation>
    <scope>NUCLEOTIDE SEQUENCE</scope>
    <source>
        <strain evidence="9">PFRJS10</strain>
    </source>
</reference>
<dbReference type="EC" id="2.7.7.60" evidence="7"/>
<feature type="site" description="Transition state stabilizer" evidence="7">
    <location>
        <position position="40"/>
    </location>
</feature>
<dbReference type="InterPro" id="IPR050088">
    <property type="entry name" value="IspD/TarI_cytidylyltransf_bact"/>
</dbReference>
<sequence>MSEESRMSDGGALPSNRRVTEHDTPEPVVAIVVAAGSGVRLGNSSAGGHGPKALRKLSGVPLLRHSIDRLIAGGVDRVVVVSRPEFRKQMRATLAGIDLPITFTDGGATRTDSVRNGLRVLEGVPPVILVHDAARPLVPAEVVSRVIAAVRGGSSTVIPVISLIDSVRAVEPHGSRVVDRSGLRAVQTPQGFDGATLIDAYDHLPADTPFTDDASVCEAQGSEVALVEGSVLSMKITRPHDFLFAEALLQAGLA</sequence>
<comment type="similarity">
    <text evidence="3 7">Belongs to the IspD/TarI cytidylyltransferase family. IspD subfamily.</text>
</comment>
<keyword evidence="4 7" id="KW-0808">Transferase</keyword>
<dbReference type="InterPro" id="IPR001228">
    <property type="entry name" value="IspD"/>
</dbReference>
<evidence type="ECO:0000256" key="4">
    <source>
        <dbReference type="ARBA" id="ARBA00022679"/>
    </source>
</evidence>
<dbReference type="Gene3D" id="3.90.550.10">
    <property type="entry name" value="Spore Coat Polysaccharide Biosynthesis Protein SpsA, Chain A"/>
    <property type="match status" value="1"/>
</dbReference>
<feature type="region of interest" description="Disordered" evidence="8">
    <location>
        <begin position="1"/>
        <end position="25"/>
    </location>
</feature>
<dbReference type="UniPathway" id="UPA00056">
    <property type="reaction ID" value="UER00093"/>
</dbReference>
<proteinExistence type="inferred from homology"/>
<evidence type="ECO:0000256" key="7">
    <source>
        <dbReference type="HAMAP-Rule" id="MF_00108"/>
    </source>
</evidence>
<keyword evidence="5 7" id="KW-0548">Nucleotidyltransferase</keyword>
<dbReference type="PANTHER" id="PTHR32125">
    <property type="entry name" value="2-C-METHYL-D-ERYTHRITOL 4-PHOSPHATE CYTIDYLYLTRANSFERASE, CHLOROPLASTIC"/>
    <property type="match status" value="1"/>
</dbReference>
<evidence type="ECO:0000256" key="5">
    <source>
        <dbReference type="ARBA" id="ARBA00022695"/>
    </source>
</evidence>
<dbReference type="PANTHER" id="PTHR32125:SF4">
    <property type="entry name" value="2-C-METHYL-D-ERYTHRITOL 4-PHOSPHATE CYTIDYLYLTRANSFERASE, CHLOROPLASTIC"/>
    <property type="match status" value="1"/>
</dbReference>
<evidence type="ECO:0000313" key="9">
    <source>
        <dbReference type="EMBL" id="SBN38020.1"/>
    </source>
</evidence>
<feature type="site" description="Transition state stabilizer" evidence="7">
    <location>
        <position position="52"/>
    </location>
</feature>
<dbReference type="InterPro" id="IPR034683">
    <property type="entry name" value="IspD/TarI"/>
</dbReference>
<feature type="site" description="Positions MEP for the nucleophilic attack" evidence="7">
    <location>
        <position position="180"/>
    </location>
</feature>